<name>A0A699IWM7_TANCI</name>
<proteinExistence type="predicted"/>
<keyword evidence="1" id="KW-0472">Membrane</keyword>
<organism evidence="2">
    <name type="scientific">Tanacetum cinerariifolium</name>
    <name type="common">Dalmatian daisy</name>
    <name type="synonym">Chrysanthemum cinerariifolium</name>
    <dbReference type="NCBI Taxonomy" id="118510"/>
    <lineage>
        <taxon>Eukaryota</taxon>
        <taxon>Viridiplantae</taxon>
        <taxon>Streptophyta</taxon>
        <taxon>Embryophyta</taxon>
        <taxon>Tracheophyta</taxon>
        <taxon>Spermatophyta</taxon>
        <taxon>Magnoliopsida</taxon>
        <taxon>eudicotyledons</taxon>
        <taxon>Gunneridae</taxon>
        <taxon>Pentapetalae</taxon>
        <taxon>asterids</taxon>
        <taxon>campanulids</taxon>
        <taxon>Asterales</taxon>
        <taxon>Asteraceae</taxon>
        <taxon>Asteroideae</taxon>
        <taxon>Anthemideae</taxon>
        <taxon>Anthemidinae</taxon>
        <taxon>Tanacetum</taxon>
    </lineage>
</organism>
<comment type="caution">
    <text evidence="2">The sequence shown here is derived from an EMBL/GenBank/DDBJ whole genome shotgun (WGS) entry which is preliminary data.</text>
</comment>
<feature type="transmembrane region" description="Helical" evidence="1">
    <location>
        <begin position="49"/>
        <end position="69"/>
    </location>
</feature>
<gene>
    <name evidence="2" type="ORF">Tci_564279</name>
</gene>
<reference evidence="2" key="1">
    <citation type="journal article" date="2019" name="Sci. Rep.">
        <title>Draft genome of Tanacetum cinerariifolium, the natural source of mosquito coil.</title>
        <authorList>
            <person name="Yamashiro T."/>
            <person name="Shiraishi A."/>
            <person name="Satake H."/>
            <person name="Nakayama K."/>
        </authorList>
    </citation>
    <scope>NUCLEOTIDE SEQUENCE</scope>
</reference>
<keyword evidence="1" id="KW-0812">Transmembrane</keyword>
<keyword evidence="1" id="KW-1133">Transmembrane helix</keyword>
<sequence>PTFVIQQTPPLYLLYVEVKSTLFSIFPSFTQVSQLKFNYKPVTFETHGFFSNMGVVAYVIAVGTSVLFFRRNGNIKSGENDGEP</sequence>
<protein>
    <submittedName>
        <fullName evidence="2">GPI transamidase component PIG-T</fullName>
    </submittedName>
</protein>
<evidence type="ECO:0000256" key="1">
    <source>
        <dbReference type="SAM" id="Phobius"/>
    </source>
</evidence>
<dbReference type="EMBL" id="BKCJ010342604">
    <property type="protein sequence ID" value="GEZ92306.1"/>
    <property type="molecule type" value="Genomic_DNA"/>
</dbReference>
<evidence type="ECO:0000313" key="2">
    <source>
        <dbReference type="EMBL" id="GEZ92306.1"/>
    </source>
</evidence>
<accession>A0A699IWM7</accession>
<feature type="non-terminal residue" evidence="2">
    <location>
        <position position="1"/>
    </location>
</feature>
<dbReference type="AlphaFoldDB" id="A0A699IWM7"/>